<keyword evidence="4 5" id="KW-0699">rRNA-binding</keyword>
<dbReference type="InterPro" id="IPR001787">
    <property type="entry name" value="Ribosomal_bL21"/>
</dbReference>
<dbReference type="RefSeq" id="WP_114097934.1">
    <property type="nucleotide sequence ID" value="NZ_JPWI01000005.1"/>
</dbReference>
<dbReference type="Proteomes" id="UP000252255">
    <property type="component" value="Unassembled WGS sequence"/>
</dbReference>
<dbReference type="OrthoDB" id="9813334at2"/>
<keyword evidence="2 4" id="KW-0689">Ribosomal protein</keyword>
<dbReference type="PANTHER" id="PTHR21349:SF0">
    <property type="entry name" value="LARGE RIBOSOMAL SUBUNIT PROTEIN BL21M"/>
    <property type="match status" value="1"/>
</dbReference>
<dbReference type="SUPFAM" id="SSF141091">
    <property type="entry name" value="L21p-like"/>
    <property type="match status" value="1"/>
</dbReference>
<dbReference type="Pfam" id="PF00829">
    <property type="entry name" value="Ribosomal_L21p"/>
    <property type="match status" value="1"/>
</dbReference>
<dbReference type="GO" id="GO:0005737">
    <property type="term" value="C:cytoplasm"/>
    <property type="evidence" value="ECO:0007669"/>
    <property type="project" value="UniProtKB-ARBA"/>
</dbReference>
<comment type="similarity">
    <text evidence="1 4 5">Belongs to the bacterial ribosomal protein bL21 family.</text>
</comment>
<name>A0A367X0J7_9PROT</name>
<organism evidence="6 7">
    <name type="scientific">Thalassospira profundimaris</name>
    <dbReference type="NCBI Taxonomy" id="502049"/>
    <lineage>
        <taxon>Bacteria</taxon>
        <taxon>Pseudomonadati</taxon>
        <taxon>Pseudomonadota</taxon>
        <taxon>Alphaproteobacteria</taxon>
        <taxon>Rhodospirillales</taxon>
        <taxon>Thalassospiraceae</taxon>
        <taxon>Thalassospira</taxon>
    </lineage>
</organism>
<protein>
    <recommendedName>
        <fullName evidence="4">Large ribosomal subunit protein bL21</fullName>
    </recommendedName>
</protein>
<sequence length="103" mass="11238">MYAIIKTGGKQYKVAANDVIKVEKIAAQAGDTVKLEEVLMVAGDGAPKVGAPLVKGASVTAEVLEQAKGDKVIVFKKKRRHNYRRKNGHRQNLTVLRIKDINA</sequence>
<dbReference type="GO" id="GO:0006412">
    <property type="term" value="P:translation"/>
    <property type="evidence" value="ECO:0007669"/>
    <property type="project" value="UniProtKB-UniRule"/>
</dbReference>
<dbReference type="PANTHER" id="PTHR21349">
    <property type="entry name" value="50S RIBOSOMAL PROTEIN L21"/>
    <property type="match status" value="1"/>
</dbReference>
<dbReference type="GO" id="GO:1990904">
    <property type="term" value="C:ribonucleoprotein complex"/>
    <property type="evidence" value="ECO:0007669"/>
    <property type="project" value="UniProtKB-KW"/>
</dbReference>
<accession>A0A367X0J7</accession>
<evidence type="ECO:0000256" key="5">
    <source>
        <dbReference type="RuleBase" id="RU000562"/>
    </source>
</evidence>
<dbReference type="AlphaFoldDB" id="A0A367X0J7"/>
<evidence type="ECO:0000313" key="7">
    <source>
        <dbReference type="Proteomes" id="UP000252255"/>
    </source>
</evidence>
<gene>
    <name evidence="4" type="primary">rplU</name>
    <name evidence="6" type="ORF">TH30_10255</name>
</gene>
<dbReference type="GO" id="GO:0003735">
    <property type="term" value="F:structural constituent of ribosome"/>
    <property type="evidence" value="ECO:0007669"/>
    <property type="project" value="InterPro"/>
</dbReference>
<dbReference type="GO" id="GO:0005840">
    <property type="term" value="C:ribosome"/>
    <property type="evidence" value="ECO:0007669"/>
    <property type="project" value="UniProtKB-KW"/>
</dbReference>
<dbReference type="InterPro" id="IPR036164">
    <property type="entry name" value="bL21-like_sf"/>
</dbReference>
<evidence type="ECO:0000313" key="6">
    <source>
        <dbReference type="EMBL" id="RCK46192.1"/>
    </source>
</evidence>
<keyword evidence="4 5" id="KW-0694">RNA-binding</keyword>
<dbReference type="NCBIfam" id="TIGR00061">
    <property type="entry name" value="L21"/>
    <property type="match status" value="1"/>
</dbReference>
<evidence type="ECO:0000256" key="2">
    <source>
        <dbReference type="ARBA" id="ARBA00022980"/>
    </source>
</evidence>
<keyword evidence="3 4" id="KW-0687">Ribonucleoprotein</keyword>
<dbReference type="EMBL" id="JPWI01000005">
    <property type="protein sequence ID" value="RCK46192.1"/>
    <property type="molecule type" value="Genomic_DNA"/>
</dbReference>
<dbReference type="GO" id="GO:0019843">
    <property type="term" value="F:rRNA binding"/>
    <property type="evidence" value="ECO:0007669"/>
    <property type="project" value="UniProtKB-UniRule"/>
</dbReference>
<evidence type="ECO:0000256" key="3">
    <source>
        <dbReference type="ARBA" id="ARBA00023274"/>
    </source>
</evidence>
<comment type="function">
    <text evidence="4 5">This protein binds to 23S rRNA in the presence of protein L20.</text>
</comment>
<dbReference type="InterPro" id="IPR028909">
    <property type="entry name" value="bL21-like"/>
</dbReference>
<comment type="subunit">
    <text evidence="4">Part of the 50S ribosomal subunit. Contacts protein L20.</text>
</comment>
<evidence type="ECO:0000256" key="1">
    <source>
        <dbReference type="ARBA" id="ARBA00008563"/>
    </source>
</evidence>
<evidence type="ECO:0000256" key="4">
    <source>
        <dbReference type="HAMAP-Rule" id="MF_01363"/>
    </source>
</evidence>
<reference evidence="6 7" key="1">
    <citation type="submission" date="2014-07" db="EMBL/GenBank/DDBJ databases">
        <title>Draft genome sequence of Thalassospira profundimaris PR54-5.</title>
        <authorList>
            <person name="Lai Q."/>
            <person name="Shao Z."/>
        </authorList>
    </citation>
    <scope>NUCLEOTIDE SEQUENCE [LARGE SCALE GENOMIC DNA]</scope>
    <source>
        <strain evidence="6 7">PR54-5</strain>
    </source>
</reference>
<proteinExistence type="inferred from homology"/>
<comment type="caution">
    <text evidence="6">The sequence shown here is derived from an EMBL/GenBank/DDBJ whole genome shotgun (WGS) entry which is preliminary data.</text>
</comment>
<dbReference type="HAMAP" id="MF_01363">
    <property type="entry name" value="Ribosomal_bL21"/>
    <property type="match status" value="1"/>
</dbReference>